<feature type="compositionally biased region" description="Low complexity" evidence="1">
    <location>
        <begin position="1"/>
        <end position="26"/>
    </location>
</feature>
<feature type="transmembrane region" description="Helical" evidence="2">
    <location>
        <begin position="88"/>
        <end position="109"/>
    </location>
</feature>
<keyword evidence="2" id="KW-0472">Membrane</keyword>
<dbReference type="RefSeq" id="WP_156205200.1">
    <property type="nucleotide sequence ID" value="NZ_WHPN01000100.1"/>
</dbReference>
<keyword evidence="2" id="KW-0812">Transmembrane</keyword>
<proteinExistence type="predicted"/>
<evidence type="ECO:0000313" key="4">
    <source>
        <dbReference type="Proteomes" id="UP000621266"/>
    </source>
</evidence>
<feature type="transmembrane region" description="Helical" evidence="2">
    <location>
        <begin position="46"/>
        <end position="68"/>
    </location>
</feature>
<feature type="transmembrane region" description="Helical" evidence="2">
    <location>
        <begin position="142"/>
        <end position="164"/>
    </location>
</feature>
<feature type="region of interest" description="Disordered" evidence="1">
    <location>
        <begin position="1"/>
        <end position="35"/>
    </location>
</feature>
<evidence type="ECO:0000256" key="1">
    <source>
        <dbReference type="SAM" id="MobiDB-lite"/>
    </source>
</evidence>
<dbReference type="EMBL" id="WHPN01000100">
    <property type="protein sequence ID" value="KAF4410270.1"/>
    <property type="molecule type" value="Genomic_DNA"/>
</dbReference>
<organism evidence="3 4">
    <name type="scientific">Streptomyces lycii</name>
    <dbReference type="NCBI Taxonomy" id="2654337"/>
    <lineage>
        <taxon>Bacteria</taxon>
        <taxon>Bacillati</taxon>
        <taxon>Actinomycetota</taxon>
        <taxon>Actinomycetes</taxon>
        <taxon>Kitasatosporales</taxon>
        <taxon>Streptomycetaceae</taxon>
        <taxon>Streptomyces</taxon>
    </lineage>
</organism>
<gene>
    <name evidence="3" type="ORF">GCU69_04770</name>
</gene>
<keyword evidence="4" id="KW-1185">Reference proteome</keyword>
<evidence type="ECO:0000256" key="2">
    <source>
        <dbReference type="SAM" id="Phobius"/>
    </source>
</evidence>
<protein>
    <submittedName>
        <fullName evidence="3">Collagen-like protein</fullName>
    </submittedName>
</protein>
<keyword evidence="2" id="KW-1133">Transmembrane helix</keyword>
<name>A0ABQ7FPH5_9ACTN</name>
<sequence>MQNSSQQPGPVGPSGQPGASGPFGQPVPRGPFGQPGVPEPARVSGALVFVLVIVAVHALGTAAGGWAVLDENYNKEEHGQDLLMPMGLAWFVAVFCWAMAALQAACVVLARRRRPWIRVVLAVCLAFLACSMFLAFMGSLAAGAPSLAAILVLGVDTAALWVVLGETGRRWFSARGPATPAAHRG</sequence>
<feature type="transmembrane region" description="Helical" evidence="2">
    <location>
        <begin position="116"/>
        <end position="136"/>
    </location>
</feature>
<comment type="caution">
    <text evidence="3">The sequence shown here is derived from an EMBL/GenBank/DDBJ whole genome shotgun (WGS) entry which is preliminary data.</text>
</comment>
<reference evidence="3 4" key="1">
    <citation type="submission" date="2019-10" db="EMBL/GenBank/DDBJ databases">
        <title>Streptomyces tenebrisbrunneis sp.nov., an endogenous actinomycete isolated from of Lycium ruthenicum.</title>
        <authorList>
            <person name="Ma L."/>
        </authorList>
    </citation>
    <scope>NUCLEOTIDE SEQUENCE [LARGE SCALE GENOMIC DNA]</scope>
    <source>
        <strain evidence="3 4">TRM 66187</strain>
    </source>
</reference>
<evidence type="ECO:0000313" key="3">
    <source>
        <dbReference type="EMBL" id="KAF4410270.1"/>
    </source>
</evidence>
<accession>A0ABQ7FPH5</accession>
<dbReference type="Proteomes" id="UP000621266">
    <property type="component" value="Unassembled WGS sequence"/>
</dbReference>